<dbReference type="EMBL" id="HBFW01013730">
    <property type="protein sequence ID" value="CAD8937656.1"/>
    <property type="molecule type" value="Transcribed_RNA"/>
</dbReference>
<keyword evidence="6" id="KW-0106">Calcium</keyword>
<dbReference type="InterPro" id="IPR056858">
    <property type="entry name" value="VSR_TRX"/>
</dbReference>
<dbReference type="PANTHER" id="PTHR22702:SF1">
    <property type="entry name" value="PROTEASE-ASSOCIATED DOMAIN-CONTAINING PROTEIN 1"/>
    <property type="match status" value="1"/>
</dbReference>
<feature type="domain" description="PA" evidence="12">
    <location>
        <begin position="59"/>
        <end position="173"/>
    </location>
</feature>
<evidence type="ECO:0008006" key="15">
    <source>
        <dbReference type="Google" id="ProtNLM"/>
    </source>
</evidence>
<dbReference type="InterPro" id="IPR003137">
    <property type="entry name" value="PA_domain"/>
</dbReference>
<keyword evidence="5" id="KW-0677">Repeat</keyword>
<keyword evidence="9" id="KW-0325">Glycoprotein</keyword>
<dbReference type="SUPFAM" id="SSF52025">
    <property type="entry name" value="PA domain"/>
    <property type="match status" value="1"/>
</dbReference>
<dbReference type="AlphaFoldDB" id="A0A7S1D551"/>
<keyword evidence="7" id="KW-1133">Transmembrane helix</keyword>
<keyword evidence="2" id="KW-0245">EGF-like domain</keyword>
<sequence>MPSSLALLLCLFIVDTSSHSLTSRFRILIPGNLRYWNHHDDHRQALFGTPYAQGSILANVVYVHSDLCSFDAIRTSPHYPSQPRTGGGGGGGHNVVPFIMMLNRGNCTYVTKVRNAQHSGAAGVLIADTNCLCSDSACMDHRHETDRCEERDPAISDDGSGSDVTIPSFHLYKMDADPLKEELLKGNKVQVEMSWHNNYNSSTVDFSLWSIPTDVVSKEFFSDFKDVAIKLGKEFIDFTLHMYIVDGQDAGCRRNGHDSQKCGYLCTNEGRYCAPDVVDYSATSPGISGAEVVRESLRRLCIWNVYGKNSTVGNTQPWWDYITLFNDHCYTMRNFANSDCINDAMRRAGVDLERIKQCVTMSGGLDGNIPNALLDGEIRARHDQGIVFVPTATVNRVPVRSELTVANIFGAICNEYHWKIPKICHQCAGCSDIISCVTNNGHCVAVNISSIQPGNSLDDSTRF</sequence>
<keyword evidence="3" id="KW-0812">Transmembrane</keyword>
<evidence type="ECO:0000259" key="13">
    <source>
        <dbReference type="Pfam" id="PF25011"/>
    </source>
</evidence>
<evidence type="ECO:0000256" key="3">
    <source>
        <dbReference type="ARBA" id="ARBA00022692"/>
    </source>
</evidence>
<evidence type="ECO:0000256" key="6">
    <source>
        <dbReference type="ARBA" id="ARBA00022837"/>
    </source>
</evidence>
<dbReference type="GO" id="GO:0016020">
    <property type="term" value="C:membrane"/>
    <property type="evidence" value="ECO:0007669"/>
    <property type="project" value="UniProtKB-SubCell"/>
</dbReference>
<evidence type="ECO:0000256" key="2">
    <source>
        <dbReference type="ARBA" id="ARBA00022536"/>
    </source>
</evidence>
<dbReference type="InterPro" id="IPR046450">
    <property type="entry name" value="PA_dom_sf"/>
</dbReference>
<evidence type="ECO:0000256" key="4">
    <source>
        <dbReference type="ARBA" id="ARBA00022729"/>
    </source>
</evidence>
<dbReference type="Pfam" id="PF02225">
    <property type="entry name" value="PA"/>
    <property type="match status" value="1"/>
</dbReference>
<evidence type="ECO:0000313" key="14">
    <source>
        <dbReference type="EMBL" id="CAD8937656.1"/>
    </source>
</evidence>
<evidence type="ECO:0000256" key="11">
    <source>
        <dbReference type="SAM" id="SignalP"/>
    </source>
</evidence>
<evidence type="ECO:0000259" key="12">
    <source>
        <dbReference type="Pfam" id="PF02225"/>
    </source>
</evidence>
<gene>
    <name evidence="14" type="ORF">CTEN0397_LOCUS8718</name>
</gene>
<organism evidence="14">
    <name type="scientific">Cyclophora tenuis</name>
    <name type="common">Marine diatom</name>
    <dbReference type="NCBI Taxonomy" id="216820"/>
    <lineage>
        <taxon>Eukaryota</taxon>
        <taxon>Sar</taxon>
        <taxon>Stramenopiles</taxon>
        <taxon>Ochrophyta</taxon>
        <taxon>Bacillariophyta</taxon>
        <taxon>Fragilariophyceae</taxon>
        <taxon>Fragilariophycidae</taxon>
        <taxon>Cyclophorales</taxon>
        <taxon>Cyclophoraceae</taxon>
        <taxon>Cyclophora</taxon>
    </lineage>
</organism>
<feature type="chain" id="PRO_5030818425" description="PA domain-containing protein" evidence="11">
    <location>
        <begin position="19"/>
        <end position="463"/>
    </location>
</feature>
<name>A0A7S1D551_CYCTE</name>
<proteinExistence type="predicted"/>
<evidence type="ECO:0000256" key="1">
    <source>
        <dbReference type="ARBA" id="ARBA00004479"/>
    </source>
</evidence>
<accession>A0A7S1D551</accession>
<evidence type="ECO:0000256" key="5">
    <source>
        <dbReference type="ARBA" id="ARBA00022737"/>
    </source>
</evidence>
<dbReference type="Pfam" id="PF25011">
    <property type="entry name" value="VSR_TRX"/>
    <property type="match status" value="1"/>
</dbReference>
<evidence type="ECO:0000256" key="10">
    <source>
        <dbReference type="ARBA" id="ARBA00037847"/>
    </source>
</evidence>
<reference evidence="14" key="1">
    <citation type="submission" date="2021-01" db="EMBL/GenBank/DDBJ databases">
        <authorList>
            <person name="Corre E."/>
            <person name="Pelletier E."/>
            <person name="Niang G."/>
            <person name="Scheremetjew M."/>
            <person name="Finn R."/>
            <person name="Kale V."/>
            <person name="Holt S."/>
            <person name="Cochrane G."/>
            <person name="Meng A."/>
            <person name="Brown T."/>
            <person name="Cohen L."/>
        </authorList>
    </citation>
    <scope>NUCLEOTIDE SEQUENCE</scope>
    <source>
        <strain evidence="14">ECT3854</strain>
    </source>
</reference>
<protein>
    <recommendedName>
        <fullName evidence="15">PA domain-containing protein</fullName>
    </recommendedName>
</protein>
<evidence type="ECO:0000256" key="7">
    <source>
        <dbReference type="ARBA" id="ARBA00022989"/>
    </source>
</evidence>
<dbReference type="PANTHER" id="PTHR22702">
    <property type="entry name" value="PROTEASE-ASSOCIATED DOMAIN-CONTAINING PROTEIN"/>
    <property type="match status" value="1"/>
</dbReference>
<comment type="subcellular location">
    <subcellularLocation>
        <location evidence="10">Endomembrane system</location>
        <topology evidence="10">Single-pass membrane protein</topology>
    </subcellularLocation>
    <subcellularLocation>
        <location evidence="1">Membrane</location>
        <topology evidence="1">Single-pass type I membrane protein</topology>
    </subcellularLocation>
</comment>
<dbReference type="Gene3D" id="3.50.30.30">
    <property type="match status" value="1"/>
</dbReference>
<evidence type="ECO:0000256" key="9">
    <source>
        <dbReference type="ARBA" id="ARBA00023180"/>
    </source>
</evidence>
<feature type="domain" description="Vacuolar sorting receptor thioredoxin-like" evidence="13">
    <location>
        <begin position="204"/>
        <end position="413"/>
    </location>
</feature>
<keyword evidence="8" id="KW-0472">Membrane</keyword>
<keyword evidence="4 11" id="KW-0732">Signal</keyword>
<dbReference type="GO" id="GO:0012505">
    <property type="term" value="C:endomembrane system"/>
    <property type="evidence" value="ECO:0007669"/>
    <property type="project" value="UniProtKB-SubCell"/>
</dbReference>
<feature type="signal peptide" evidence="11">
    <location>
        <begin position="1"/>
        <end position="18"/>
    </location>
</feature>
<evidence type="ECO:0000256" key="8">
    <source>
        <dbReference type="ARBA" id="ARBA00023136"/>
    </source>
</evidence>